<dbReference type="InterPro" id="IPR003593">
    <property type="entry name" value="AAA+_ATPase"/>
</dbReference>
<evidence type="ECO:0000313" key="4">
    <source>
        <dbReference type="Proteomes" id="UP000027222"/>
    </source>
</evidence>
<organism evidence="3 4">
    <name type="scientific">Galerina marginata (strain CBS 339.88)</name>
    <dbReference type="NCBI Taxonomy" id="685588"/>
    <lineage>
        <taxon>Eukaryota</taxon>
        <taxon>Fungi</taxon>
        <taxon>Dikarya</taxon>
        <taxon>Basidiomycota</taxon>
        <taxon>Agaricomycotina</taxon>
        <taxon>Agaricomycetes</taxon>
        <taxon>Agaricomycetidae</taxon>
        <taxon>Agaricales</taxon>
        <taxon>Agaricineae</taxon>
        <taxon>Strophariaceae</taxon>
        <taxon>Galerina</taxon>
    </lineage>
</organism>
<feature type="compositionally biased region" description="Basic residues" evidence="1">
    <location>
        <begin position="370"/>
        <end position="387"/>
    </location>
</feature>
<gene>
    <name evidence="3" type="ORF">GALMADRAFT_219568</name>
</gene>
<proteinExistence type="predicted"/>
<dbReference type="Proteomes" id="UP000027222">
    <property type="component" value="Unassembled WGS sequence"/>
</dbReference>
<evidence type="ECO:0000256" key="1">
    <source>
        <dbReference type="SAM" id="MobiDB-lite"/>
    </source>
</evidence>
<dbReference type="Gene3D" id="3.40.50.300">
    <property type="entry name" value="P-loop containing nucleotide triphosphate hydrolases"/>
    <property type="match status" value="1"/>
</dbReference>
<evidence type="ECO:0000313" key="3">
    <source>
        <dbReference type="EMBL" id="KDR83737.1"/>
    </source>
</evidence>
<evidence type="ECO:0000259" key="2">
    <source>
        <dbReference type="SMART" id="SM00382"/>
    </source>
</evidence>
<feature type="region of interest" description="Disordered" evidence="1">
    <location>
        <begin position="347"/>
        <end position="397"/>
    </location>
</feature>
<feature type="domain" description="AAA+ ATPase" evidence="2">
    <location>
        <begin position="449"/>
        <end position="630"/>
    </location>
</feature>
<feature type="compositionally biased region" description="Polar residues" evidence="1">
    <location>
        <begin position="267"/>
        <end position="280"/>
    </location>
</feature>
<feature type="region of interest" description="Disordered" evidence="1">
    <location>
        <begin position="48"/>
        <end position="79"/>
    </location>
</feature>
<dbReference type="SMART" id="SM00382">
    <property type="entry name" value="AAA"/>
    <property type="match status" value="1"/>
</dbReference>
<feature type="compositionally biased region" description="Polar residues" evidence="1">
    <location>
        <begin position="536"/>
        <end position="545"/>
    </location>
</feature>
<dbReference type="STRING" id="685588.A0A067TN27"/>
<dbReference type="PANTHER" id="PTHR23389">
    <property type="entry name" value="CHROMOSOME TRANSMISSION FIDELITY FACTOR 18"/>
    <property type="match status" value="1"/>
</dbReference>
<dbReference type="OrthoDB" id="9996895at2759"/>
<sequence length="921" mass="101980">MASDSSKRKGAVAIPKAQASAAKLTLKQKTLFDSFLVKNAPKANATQPLVVDVDGPEEVSKDDIANPSETNHLVGPPPKVAFPPARAVADSLTIGDLTGDPNDRNVEESVVDATGGMDRRSPSTVIVKDEEPPQINYIRPRQTNLTTEGHTPDQPIIIASSPIRGPFTMNKPVHPFFISKPKPFAPLMRASAPTKKSKAISEAQAPAYPTRASQHVRGPQSVFQDTGLPFSRKTLKQPEQIPEEHTGYGFLKRHDTVADEPGEPSIYRTSDNANEPSSYNVPEEHTSNHPAIARLVNRGPGSSPVSRRPWSEKWRPSCAQEVLGNEKSATFLRNWLRALELQLEDNLGTSGLGPQKSDDTNGKPKSSTRGTKRARIVRAVEKRRKRSRLDSDEEDDSWIAYSDEEDEEVVNYEEIDDILPEVPASSQSSATHDFQPSPIDNKEEGLGQLHNTILLSGPSGSGKTACVYACAEELGWDVFEVYPGVGRRNGANVDNLIGEVGKNHLVLQNRQNNDILKSFLSKKKYTGAASAEDTPSMDSILQSYSPRKKSTSKDTPEPGDSVDSMRPIRQSLILLEEVDILFKEDINFWTTVTRIIKECKRPVICTCNDISLVPIADLPLQSIIRFAPCPVDVTTWYLQALCSAEGYTVNQDSIAELYGHLPIEQELAGAFPSSDPPAPDLRRTINALQVACSTLRDFHFQTSDRGGQGLSHNFGAKDAYDGALSTTGPVVRKQPRICMKKSDFLSYLDGNLVQNRTGRLMEAELGRYRPSDDDEIGHTILYDIYAKDRPDLGHYDRQEDMICSATDLLFGLFDVDVRKDDASSRSIEDESKKIRVQQTRILQEISPMSRDKGGLWFDYLPYLRQMVAAEDVEEARAMEKRRRVGRRTRNSGRSGYVRTIELTEEARRGLGETGFNIVEGA</sequence>
<dbReference type="HOGENOM" id="CLU_014669_0_0_1"/>
<feature type="compositionally biased region" description="Polar residues" evidence="1">
    <location>
        <begin position="425"/>
        <end position="434"/>
    </location>
</feature>
<dbReference type="PANTHER" id="PTHR23389:SF21">
    <property type="entry name" value="ATPASE FAMILY AAA DOMAIN-CONTAINING PROTEIN 5"/>
    <property type="match status" value="1"/>
</dbReference>
<reference evidence="4" key="1">
    <citation type="journal article" date="2014" name="Proc. Natl. Acad. Sci. U.S.A.">
        <title>Extensive sampling of basidiomycete genomes demonstrates inadequacy of the white-rot/brown-rot paradigm for wood decay fungi.</title>
        <authorList>
            <person name="Riley R."/>
            <person name="Salamov A.A."/>
            <person name="Brown D.W."/>
            <person name="Nagy L.G."/>
            <person name="Floudas D."/>
            <person name="Held B.W."/>
            <person name="Levasseur A."/>
            <person name="Lombard V."/>
            <person name="Morin E."/>
            <person name="Otillar R."/>
            <person name="Lindquist E.A."/>
            <person name="Sun H."/>
            <person name="LaButti K.M."/>
            <person name="Schmutz J."/>
            <person name="Jabbour D."/>
            <person name="Luo H."/>
            <person name="Baker S.E."/>
            <person name="Pisabarro A.G."/>
            <person name="Walton J.D."/>
            <person name="Blanchette R.A."/>
            <person name="Henrissat B."/>
            <person name="Martin F."/>
            <person name="Cullen D."/>
            <person name="Hibbett D.S."/>
            <person name="Grigoriev I.V."/>
        </authorList>
    </citation>
    <scope>NUCLEOTIDE SEQUENCE [LARGE SCALE GENOMIC DNA]</scope>
    <source>
        <strain evidence="4">CBS 339.88</strain>
    </source>
</reference>
<dbReference type="SUPFAM" id="SSF52540">
    <property type="entry name" value="P-loop containing nucleoside triphosphate hydrolases"/>
    <property type="match status" value="1"/>
</dbReference>
<name>A0A067TN27_GALM3</name>
<protein>
    <recommendedName>
        <fullName evidence="2">AAA+ ATPase domain-containing protein</fullName>
    </recommendedName>
</protein>
<dbReference type="InterPro" id="IPR027417">
    <property type="entry name" value="P-loop_NTPase"/>
</dbReference>
<feature type="region of interest" description="Disordered" evidence="1">
    <location>
        <begin position="425"/>
        <end position="444"/>
    </location>
</feature>
<dbReference type="AlphaFoldDB" id="A0A067TN27"/>
<dbReference type="GO" id="GO:0003677">
    <property type="term" value="F:DNA binding"/>
    <property type="evidence" value="ECO:0007669"/>
    <property type="project" value="TreeGrafter"/>
</dbReference>
<feature type="region of interest" description="Disordered" evidence="1">
    <location>
        <begin position="530"/>
        <end position="564"/>
    </location>
</feature>
<feature type="region of interest" description="Disordered" evidence="1">
    <location>
        <begin position="263"/>
        <end position="286"/>
    </location>
</feature>
<feature type="region of interest" description="Disordered" evidence="1">
    <location>
        <begin position="206"/>
        <end position="226"/>
    </location>
</feature>
<accession>A0A067TN27</accession>
<dbReference type="EMBL" id="KL142368">
    <property type="protein sequence ID" value="KDR83737.1"/>
    <property type="molecule type" value="Genomic_DNA"/>
</dbReference>
<keyword evidence="4" id="KW-1185">Reference proteome</keyword>
<dbReference type="GO" id="GO:0005634">
    <property type="term" value="C:nucleus"/>
    <property type="evidence" value="ECO:0007669"/>
    <property type="project" value="TreeGrafter"/>
</dbReference>